<dbReference type="OrthoDB" id="8586885at2"/>
<dbReference type="PROSITE" id="PS50925">
    <property type="entry name" value="BLUF"/>
    <property type="match status" value="1"/>
</dbReference>
<protein>
    <recommendedName>
        <fullName evidence="1">BLUF domain-containing protein</fullName>
    </recommendedName>
</protein>
<feature type="domain" description="BLUF" evidence="1">
    <location>
        <begin position="2"/>
        <end position="100"/>
    </location>
</feature>
<dbReference type="EMBL" id="CP021455">
    <property type="protein sequence ID" value="ARU06219.1"/>
    <property type="molecule type" value="Genomic_DNA"/>
</dbReference>
<dbReference type="InterPro" id="IPR007024">
    <property type="entry name" value="BLUF_domain"/>
</dbReference>
<evidence type="ECO:0000313" key="2">
    <source>
        <dbReference type="EMBL" id="ARU06219.1"/>
    </source>
</evidence>
<gene>
    <name evidence="2" type="ORF">CCO03_17415</name>
</gene>
<dbReference type="Gene3D" id="3.30.70.100">
    <property type="match status" value="1"/>
</dbReference>
<evidence type="ECO:0000259" key="1">
    <source>
        <dbReference type="PROSITE" id="PS50925"/>
    </source>
</evidence>
<dbReference type="GO" id="GO:0009882">
    <property type="term" value="F:blue light photoreceptor activity"/>
    <property type="evidence" value="ECO:0007669"/>
    <property type="project" value="InterPro"/>
</dbReference>
<accession>A0A1Y0ESE1</accession>
<dbReference type="AlphaFoldDB" id="A0A1Y0ESE1"/>
<name>A0A1Y0ESE1_9BURK</name>
<proteinExistence type="predicted"/>
<reference evidence="2 3" key="1">
    <citation type="submission" date="2017-05" db="EMBL/GenBank/DDBJ databases">
        <authorList>
            <person name="Song R."/>
            <person name="Chenine A.L."/>
            <person name="Ruprecht R.M."/>
        </authorList>
    </citation>
    <scope>NUCLEOTIDE SEQUENCE [LARGE SCALE GENOMIC DNA]</scope>
    <source>
        <strain evidence="2 3">DSM 26136</strain>
    </source>
</reference>
<dbReference type="KEGG" id="cser:CCO03_17415"/>
<evidence type="ECO:0000313" key="3">
    <source>
        <dbReference type="Proteomes" id="UP000196138"/>
    </source>
</evidence>
<dbReference type="Pfam" id="PF04940">
    <property type="entry name" value="BLUF"/>
    <property type="match status" value="1"/>
</dbReference>
<dbReference type="SMART" id="SM01034">
    <property type="entry name" value="BLUF"/>
    <property type="match status" value="1"/>
</dbReference>
<organism evidence="2 3">
    <name type="scientific">Comamonas serinivorans</name>
    <dbReference type="NCBI Taxonomy" id="1082851"/>
    <lineage>
        <taxon>Bacteria</taxon>
        <taxon>Pseudomonadati</taxon>
        <taxon>Pseudomonadota</taxon>
        <taxon>Betaproteobacteria</taxon>
        <taxon>Burkholderiales</taxon>
        <taxon>Comamonadaceae</taxon>
        <taxon>Comamonas</taxon>
    </lineage>
</organism>
<dbReference type="Proteomes" id="UP000196138">
    <property type="component" value="Chromosome"/>
</dbReference>
<keyword evidence="3" id="KW-1185">Reference proteome</keyword>
<dbReference type="RefSeq" id="WP_087283145.1">
    <property type="nucleotide sequence ID" value="NZ_CP021455.1"/>
</dbReference>
<dbReference type="SUPFAM" id="SSF54975">
    <property type="entry name" value="Acylphosphatase/BLUF domain-like"/>
    <property type="match status" value="1"/>
</dbReference>
<dbReference type="GO" id="GO:0071949">
    <property type="term" value="F:FAD binding"/>
    <property type="evidence" value="ECO:0007669"/>
    <property type="project" value="InterPro"/>
</dbReference>
<dbReference type="InterPro" id="IPR036046">
    <property type="entry name" value="Acylphosphatase-like_dom_sf"/>
</dbReference>
<sequence length="138" mass="14844">MALQEIFVSWRLTPDARPEQVGELFKQARVCSAQHGLTGLLVFDGEYLVAHLEGEADAVQGALALLGCAAWQESASVQHASPLLRRSYARFRTGYAWDDGGDPPLTDAPDSALAALTGLQGESATRALRARQHGLELD</sequence>